<feature type="compositionally biased region" description="Low complexity" evidence="1">
    <location>
        <begin position="210"/>
        <end position="221"/>
    </location>
</feature>
<evidence type="ECO:0000313" key="3">
    <source>
        <dbReference type="RefSeq" id="XP_004394324.1"/>
    </source>
</evidence>
<sequence>MASVSFREPISATVGKRMIVTGPDYIKDHLTKVHQHTSYIGEKRPALEKTGDLRYLWRPASNRSLPAKYKYEYVGEVGWGIPEYDFINQTRLQTGFQIKCGELSQATIDKISHRYQNPWQPKPDIMDIQGKYNRGFIAWHMGNYENTNERNSKGAVLVRQSTTVLPRASRSPKLPKLPIKEERPAGSEKASGSELCIGHRSVPPGPPGRARPAAQGELRAGAGTAATLRGSLPDPPPLSPRVTEPLTLSLALPGASVSPVGSPPKPEVRCEDGETSTAGSQPSGLFRSVPRAGREPSSHSRRARGTALQSSGSIWILRTLEQVEAIITLTSQL</sequence>
<dbReference type="AlphaFoldDB" id="A0A9B0G7H6"/>
<dbReference type="Proteomes" id="UP000245340">
    <property type="component" value="Unplaced"/>
</dbReference>
<dbReference type="Pfam" id="PF15123">
    <property type="entry name" value="DUF4562"/>
    <property type="match status" value="1"/>
</dbReference>
<gene>
    <name evidence="3" type="primary">LOC101363580</name>
</gene>
<feature type="region of interest" description="Disordered" evidence="1">
    <location>
        <begin position="253"/>
        <end position="308"/>
    </location>
</feature>
<proteinExistence type="predicted"/>
<keyword evidence="2" id="KW-1185">Reference proteome</keyword>
<evidence type="ECO:0000256" key="1">
    <source>
        <dbReference type="SAM" id="MobiDB-lite"/>
    </source>
</evidence>
<dbReference type="RefSeq" id="XP_004394324.1">
    <property type="nucleotide sequence ID" value="XM_004394267.1"/>
</dbReference>
<dbReference type="InterPro" id="IPR027814">
    <property type="entry name" value="DUF4562"/>
</dbReference>
<reference evidence="3" key="1">
    <citation type="submission" date="2025-08" db="UniProtKB">
        <authorList>
            <consortium name="RefSeq"/>
        </authorList>
    </citation>
    <scope>IDENTIFICATION</scope>
</reference>
<name>A0A9B0G7H6_ODORO</name>
<protein>
    <submittedName>
        <fullName evidence="3">Uncharacterized protein C4orf45 homolog</fullName>
    </submittedName>
</protein>
<feature type="region of interest" description="Disordered" evidence="1">
    <location>
        <begin position="163"/>
        <end position="221"/>
    </location>
</feature>
<dbReference type="PANTHER" id="PTHR34833:SF1">
    <property type="entry name" value="GENE, 17359-RELATED"/>
    <property type="match status" value="1"/>
</dbReference>
<dbReference type="PANTHER" id="PTHR34833">
    <property type="entry name" value="GENE, 17359-RELATED"/>
    <property type="match status" value="1"/>
</dbReference>
<accession>A0A9B0G7H6</accession>
<evidence type="ECO:0000313" key="2">
    <source>
        <dbReference type="Proteomes" id="UP000245340"/>
    </source>
</evidence>
<organism evidence="2 3">
    <name type="scientific">Odobenus rosmarus divergens</name>
    <name type="common">Pacific walrus</name>
    <dbReference type="NCBI Taxonomy" id="9708"/>
    <lineage>
        <taxon>Eukaryota</taxon>
        <taxon>Metazoa</taxon>
        <taxon>Chordata</taxon>
        <taxon>Craniata</taxon>
        <taxon>Vertebrata</taxon>
        <taxon>Euteleostomi</taxon>
        <taxon>Mammalia</taxon>
        <taxon>Eutheria</taxon>
        <taxon>Laurasiatheria</taxon>
        <taxon>Carnivora</taxon>
        <taxon>Caniformia</taxon>
        <taxon>Pinnipedia</taxon>
        <taxon>Odobenidae</taxon>
        <taxon>Odobenus</taxon>
    </lineage>
</organism>